<evidence type="ECO:0000256" key="1">
    <source>
        <dbReference type="SAM" id="MobiDB-lite"/>
    </source>
</evidence>
<feature type="compositionally biased region" description="Basic and acidic residues" evidence="1">
    <location>
        <begin position="132"/>
        <end position="150"/>
    </location>
</feature>
<organism evidence="2 3">
    <name type="scientific">Paractinoplanes lichenicola</name>
    <dbReference type="NCBI Taxonomy" id="2802976"/>
    <lineage>
        <taxon>Bacteria</taxon>
        <taxon>Bacillati</taxon>
        <taxon>Actinomycetota</taxon>
        <taxon>Actinomycetes</taxon>
        <taxon>Micromonosporales</taxon>
        <taxon>Micromonosporaceae</taxon>
        <taxon>Paractinoplanes</taxon>
    </lineage>
</organism>
<feature type="compositionally biased region" description="Low complexity" evidence="1">
    <location>
        <begin position="113"/>
        <end position="131"/>
    </location>
</feature>
<dbReference type="RefSeq" id="WP_202996792.1">
    <property type="nucleotide sequence ID" value="NZ_JAENHO010000013.1"/>
</dbReference>
<reference evidence="2 3" key="1">
    <citation type="submission" date="2021-01" db="EMBL/GenBank/DDBJ databases">
        <title>Actinoplanes sp. nov. LDG1-01 isolated from lichen.</title>
        <authorList>
            <person name="Saeng-In P."/>
            <person name="Phongsopitanun W."/>
            <person name="Kanchanasin P."/>
            <person name="Yuki M."/>
            <person name="Kudo T."/>
            <person name="Ohkuma M."/>
            <person name="Tanasupawat S."/>
        </authorList>
    </citation>
    <scope>NUCLEOTIDE SEQUENCE [LARGE SCALE GENOMIC DNA]</scope>
    <source>
        <strain evidence="2 3">LDG1-01</strain>
    </source>
</reference>
<dbReference type="Proteomes" id="UP000598996">
    <property type="component" value="Unassembled WGS sequence"/>
</dbReference>
<accession>A0ABS1W014</accession>
<feature type="region of interest" description="Disordered" evidence="1">
    <location>
        <begin position="113"/>
        <end position="169"/>
    </location>
</feature>
<evidence type="ECO:0000313" key="3">
    <source>
        <dbReference type="Proteomes" id="UP000598996"/>
    </source>
</evidence>
<proteinExistence type="predicted"/>
<gene>
    <name evidence="2" type="ORF">JKJ07_37740</name>
</gene>
<dbReference type="EMBL" id="JAENHO010000013">
    <property type="protein sequence ID" value="MBL7260081.1"/>
    <property type="molecule type" value="Genomic_DNA"/>
</dbReference>
<evidence type="ECO:0000313" key="2">
    <source>
        <dbReference type="EMBL" id="MBL7260081.1"/>
    </source>
</evidence>
<comment type="caution">
    <text evidence="2">The sequence shown here is derived from an EMBL/GenBank/DDBJ whole genome shotgun (WGS) entry which is preliminary data.</text>
</comment>
<keyword evidence="3" id="KW-1185">Reference proteome</keyword>
<name>A0ABS1W014_9ACTN</name>
<protein>
    <submittedName>
        <fullName evidence="2">Uncharacterized protein</fullName>
    </submittedName>
</protein>
<sequence length="169" mass="18507">MTQEQVLLGSLTENELMLVRATDAAALAGLDEDELLALHQRIRRARDKYVKVYRRRAAARVDEVGARGRAFPKNTRSRGKAEIFEDALARVSDAVASAARASVLALRAERLAEAQQPGNPVAAGPLVAPAAETREAQRSDRRPDHGDLPKRHAATRATGARRQARRDSR</sequence>